<dbReference type="EMBL" id="NHTK01005342">
    <property type="protein sequence ID" value="PPQ80701.1"/>
    <property type="molecule type" value="Genomic_DNA"/>
</dbReference>
<sequence length="279" mass="28607">MAVTYALAEEAAEVILNPASTPNANNSGNGGSGSGGSGTGNGGGSNGGNGGATGGAWRVGGGMAGQKITPGLNSSPSPSPKLKPMSTSMPTPTPPTATRFTTPGVLTVTPTPMATPPPDTPSPSPTAQTPTSRPKISTSKVFGYSVICGAVIGLLMLMGWAIWLYRRRSHRALGDRYMFTSTIIRPFTRPGLERGSVAVGEQLESRRQRKSAMFHDKTAMGKSSSTNDSTERVNDVAAGARSIRTIPGSFRTVSTAPPPYCSVKGSTRSGFFAGSSALP</sequence>
<feature type="compositionally biased region" description="Gly residues" evidence="1">
    <location>
        <begin position="28"/>
        <end position="64"/>
    </location>
</feature>
<reference evidence="3 4" key="1">
    <citation type="journal article" date="2018" name="Evol. Lett.">
        <title>Horizontal gene cluster transfer increased hallucinogenic mushroom diversity.</title>
        <authorList>
            <person name="Reynolds H.T."/>
            <person name="Vijayakumar V."/>
            <person name="Gluck-Thaler E."/>
            <person name="Korotkin H.B."/>
            <person name="Matheny P.B."/>
            <person name="Slot J.C."/>
        </authorList>
    </citation>
    <scope>NUCLEOTIDE SEQUENCE [LARGE SCALE GENOMIC DNA]</scope>
    <source>
        <strain evidence="3 4">2629</strain>
    </source>
</reference>
<feature type="transmembrane region" description="Helical" evidence="2">
    <location>
        <begin position="141"/>
        <end position="165"/>
    </location>
</feature>
<gene>
    <name evidence="3" type="ORF">CVT24_010816</name>
</gene>
<feature type="compositionally biased region" description="Low complexity" evidence="1">
    <location>
        <begin position="18"/>
        <end position="27"/>
    </location>
</feature>
<evidence type="ECO:0000313" key="3">
    <source>
        <dbReference type="EMBL" id="PPQ80701.1"/>
    </source>
</evidence>
<dbReference type="AlphaFoldDB" id="A0A409WQD9"/>
<feature type="compositionally biased region" description="Pro residues" evidence="1">
    <location>
        <begin position="113"/>
        <end position="124"/>
    </location>
</feature>
<evidence type="ECO:0000256" key="1">
    <source>
        <dbReference type="SAM" id="MobiDB-lite"/>
    </source>
</evidence>
<feature type="compositionally biased region" description="Low complexity" evidence="1">
    <location>
        <begin position="69"/>
        <end position="112"/>
    </location>
</feature>
<comment type="caution">
    <text evidence="3">The sequence shown here is derived from an EMBL/GenBank/DDBJ whole genome shotgun (WGS) entry which is preliminary data.</text>
</comment>
<dbReference type="InParanoid" id="A0A409WQD9"/>
<feature type="compositionally biased region" description="Low complexity" evidence="1">
    <location>
        <begin position="125"/>
        <end position="134"/>
    </location>
</feature>
<evidence type="ECO:0000313" key="4">
    <source>
        <dbReference type="Proteomes" id="UP000284842"/>
    </source>
</evidence>
<name>A0A409WQD9_9AGAR</name>
<feature type="region of interest" description="Disordered" evidence="1">
    <location>
        <begin position="18"/>
        <end position="136"/>
    </location>
</feature>
<keyword evidence="2" id="KW-1133">Transmembrane helix</keyword>
<keyword evidence="4" id="KW-1185">Reference proteome</keyword>
<keyword evidence="2" id="KW-0472">Membrane</keyword>
<keyword evidence="2" id="KW-0812">Transmembrane</keyword>
<organism evidence="3 4">
    <name type="scientific">Panaeolus cyanescens</name>
    <dbReference type="NCBI Taxonomy" id="181874"/>
    <lineage>
        <taxon>Eukaryota</taxon>
        <taxon>Fungi</taxon>
        <taxon>Dikarya</taxon>
        <taxon>Basidiomycota</taxon>
        <taxon>Agaricomycotina</taxon>
        <taxon>Agaricomycetes</taxon>
        <taxon>Agaricomycetidae</taxon>
        <taxon>Agaricales</taxon>
        <taxon>Agaricineae</taxon>
        <taxon>Galeropsidaceae</taxon>
        <taxon>Panaeolus</taxon>
    </lineage>
</organism>
<accession>A0A409WQD9</accession>
<proteinExistence type="predicted"/>
<protein>
    <submittedName>
        <fullName evidence="3">Uncharacterized protein</fullName>
    </submittedName>
</protein>
<evidence type="ECO:0000256" key="2">
    <source>
        <dbReference type="SAM" id="Phobius"/>
    </source>
</evidence>
<dbReference type="Proteomes" id="UP000284842">
    <property type="component" value="Unassembled WGS sequence"/>
</dbReference>